<dbReference type="Pfam" id="PF11239">
    <property type="entry name" value="DUF3040"/>
    <property type="match status" value="1"/>
</dbReference>
<reference evidence="3 5" key="1">
    <citation type="submission" date="2012-10" db="EMBL/GenBank/DDBJ databases">
        <title>Genome assembly of Amycolatopsis azurea DSM 43854.</title>
        <authorList>
            <person name="Khatri I."/>
            <person name="Kaur I."/>
            <person name="Subramanian S."/>
            <person name="Mayilraj S."/>
        </authorList>
    </citation>
    <scope>NUCLEOTIDE SEQUENCE [LARGE SCALE GENOMIC DNA]</scope>
    <source>
        <strain evidence="3 5">DSM 43854</strain>
    </source>
</reference>
<organism evidence="3 5">
    <name type="scientific">Amycolatopsis azurea DSM 43854</name>
    <dbReference type="NCBI Taxonomy" id="1238180"/>
    <lineage>
        <taxon>Bacteria</taxon>
        <taxon>Bacillati</taxon>
        <taxon>Actinomycetota</taxon>
        <taxon>Actinomycetes</taxon>
        <taxon>Pseudonocardiales</taxon>
        <taxon>Pseudonocardiaceae</taxon>
        <taxon>Amycolatopsis</taxon>
    </lineage>
</organism>
<keyword evidence="2" id="KW-1133">Transmembrane helix</keyword>
<dbReference type="EMBL" id="MUXN01000006">
    <property type="protein sequence ID" value="OOC06915.1"/>
    <property type="molecule type" value="Genomic_DNA"/>
</dbReference>
<gene>
    <name evidence="4" type="ORF">B0293_10635</name>
    <name evidence="3" type="ORF">C791_2738</name>
</gene>
<dbReference type="OrthoDB" id="5244024at2"/>
<feature type="compositionally biased region" description="Basic and acidic residues" evidence="1">
    <location>
        <begin position="127"/>
        <end position="139"/>
    </location>
</feature>
<evidence type="ECO:0000313" key="6">
    <source>
        <dbReference type="Proteomes" id="UP000188551"/>
    </source>
</evidence>
<feature type="transmembrane region" description="Helical" evidence="2">
    <location>
        <begin position="70"/>
        <end position="91"/>
    </location>
</feature>
<dbReference type="RefSeq" id="WP_005156414.1">
    <property type="nucleotide sequence ID" value="NZ_ANMG01000026.1"/>
</dbReference>
<evidence type="ECO:0000313" key="5">
    <source>
        <dbReference type="Proteomes" id="UP000014137"/>
    </source>
</evidence>
<comment type="caution">
    <text evidence="3">The sequence shown here is derived from an EMBL/GenBank/DDBJ whole genome shotgun (WGS) entry which is preliminary data.</text>
</comment>
<accession>M2PQV9</accession>
<dbReference type="InterPro" id="IPR021401">
    <property type="entry name" value="DUF3040"/>
</dbReference>
<dbReference type="Proteomes" id="UP000188551">
    <property type="component" value="Unassembled WGS sequence"/>
</dbReference>
<evidence type="ECO:0000256" key="2">
    <source>
        <dbReference type="SAM" id="Phobius"/>
    </source>
</evidence>
<dbReference type="PATRIC" id="fig|1238180.3.peg.3337"/>
<keyword evidence="2 3" id="KW-0812">Transmembrane</keyword>
<keyword evidence="2" id="KW-0472">Membrane</keyword>
<evidence type="ECO:0000313" key="3">
    <source>
        <dbReference type="EMBL" id="EMD26918.1"/>
    </source>
</evidence>
<protein>
    <submittedName>
        <fullName evidence="3">Putative transmembrane protein</fullName>
    </submittedName>
</protein>
<keyword evidence="6" id="KW-1185">Reference proteome</keyword>
<name>M2PQV9_9PSEU</name>
<evidence type="ECO:0000256" key="1">
    <source>
        <dbReference type="SAM" id="MobiDB-lite"/>
    </source>
</evidence>
<feature type="region of interest" description="Disordered" evidence="1">
    <location>
        <begin position="93"/>
        <end position="139"/>
    </location>
</feature>
<evidence type="ECO:0000313" key="4">
    <source>
        <dbReference type="EMBL" id="OOC06915.1"/>
    </source>
</evidence>
<dbReference type="EMBL" id="ANMG01000026">
    <property type="protein sequence ID" value="EMD26918.1"/>
    <property type="molecule type" value="Genomic_DNA"/>
</dbReference>
<proteinExistence type="predicted"/>
<reference evidence="4 6" key="2">
    <citation type="submission" date="2017-02" db="EMBL/GenBank/DDBJ databases">
        <title>Amycolatopsis azurea DSM 43854 draft genome.</title>
        <authorList>
            <person name="Mayilraj S."/>
        </authorList>
    </citation>
    <scope>NUCLEOTIDE SEQUENCE [LARGE SCALE GENOMIC DNA]</scope>
    <source>
        <strain evidence="4 6">DSM 43854</strain>
    </source>
</reference>
<dbReference type="Proteomes" id="UP000014137">
    <property type="component" value="Unassembled WGS sequence"/>
</dbReference>
<sequence>MPLSEHEQRLLDQIERELYAEDPKFASTVRGTRLRRPARRRRLQGIALFVVGVALLVLGVVVNIRVAEIPVISVLGFLVMFFGVMMAVTSIRHGAESEGGKDSGGPGAGGGGGGGKSSPRRSSFTQRMEERFRQRFEEQ</sequence>
<feature type="compositionally biased region" description="Gly residues" evidence="1">
    <location>
        <begin position="102"/>
        <end position="116"/>
    </location>
</feature>
<dbReference type="AlphaFoldDB" id="M2PQV9"/>
<feature type="transmembrane region" description="Helical" evidence="2">
    <location>
        <begin position="43"/>
        <end position="64"/>
    </location>
</feature>